<dbReference type="SMART" id="SM00182">
    <property type="entry name" value="CULLIN"/>
    <property type="match status" value="1"/>
</dbReference>
<dbReference type="InterPro" id="IPR036317">
    <property type="entry name" value="Cullin_homology_sf"/>
</dbReference>
<dbReference type="Pfam" id="PF10557">
    <property type="entry name" value="Cullin_Nedd8"/>
    <property type="match status" value="1"/>
</dbReference>
<dbReference type="Gene3D" id="3.30.230.130">
    <property type="entry name" value="Cullin, Chain C, Domain 2"/>
    <property type="match status" value="1"/>
</dbReference>
<dbReference type="SMART" id="SM00884">
    <property type="entry name" value="Cullin_Nedd8"/>
    <property type="match status" value="1"/>
</dbReference>
<keyword evidence="6" id="KW-1185">Reference proteome</keyword>
<accession>A0A7E4ZUD3</accession>
<dbReference type="InterPro" id="IPR016159">
    <property type="entry name" value="Cullin_repeat-like_dom_sf"/>
</dbReference>
<sequence length="812" mass="93319">MFCLAPRVSTHTLSELTMADIDNENEDPIQQASDADEGMDLDGPAGLIYSGMCKMLFPTDPNFEEKWAKIWNVMESVLADRPVDRADWNDVFIHIYQLCNAIEAQTANEFYDRVRKAIERHIDGVYEILAQLSDKDFFHEFHIQCAKIEKISKYLNTLLGHLNQHIEHNARELHLFALIHDGQPSKRPLMHVDQLITTLWREKILDTSVCRIASIILDQFDNHRAGKPVENPSKLKEVIQYFIDADETPFDVAVPFGVTLNHRKPKLSLYHSGIEKPLKKSCFKYNNEKLKEWSTIASSIDYINNVAELMESEKNFANLILHPTTSDAIETWVAETLVNDKIIDSKLSFRDQMTRENFNEAHLKRCFNVLKLIPNGVDNLCHDFGAHVAEILAADVESNANDPKLFVTACSALCERFYGIVKRVFYGHRDFTAAVDKAVRTTVNLTIPGQIKPGDKVARFADQYLRKPSTSEDDTQLDNFATVLKFVTDKEQFEKTYQVLLANRLLGRVTASVPREMQAVEKMRGICTAEFVQRCNRMCLDVERSATETAEFKKKMEREFKKPTFDDSKQAPIDITILQTGSWPLQIGKEEHGPATPLYLIDTLQCFTNHYTKLHSGRQLNWAPSLSTVDVRLTYLERPYTITMTAIHFDILMCFEDVDVYSVSDLAMKAKLMPDFLKRYGKPLVDNGILTMSKPDDWSPETLISLNHNFNRKNNKMRLPIPMTNRPLKHDIRPEVTGDQSDANRQYLDSIIVRELKRLKMAKHGDLYPDVSKIVNERFVMTNIIFKKSIESLIDRGYVKRGETMDEYHYIA</sequence>
<dbReference type="WBParaSite" id="Pan_g17824.t1">
    <property type="protein sequence ID" value="Pan_g17824.t1"/>
    <property type="gene ID" value="Pan_g17824"/>
</dbReference>
<dbReference type="InterPro" id="IPR019559">
    <property type="entry name" value="Cullin_neddylation_domain"/>
</dbReference>
<dbReference type="Pfam" id="PF26557">
    <property type="entry name" value="Cullin_AB"/>
    <property type="match status" value="1"/>
</dbReference>
<dbReference type="PANTHER" id="PTHR11932">
    <property type="entry name" value="CULLIN"/>
    <property type="match status" value="1"/>
</dbReference>
<dbReference type="Gene3D" id="1.10.10.10">
    <property type="entry name" value="Winged helix-like DNA-binding domain superfamily/Winged helix DNA-binding domain"/>
    <property type="match status" value="1"/>
</dbReference>
<dbReference type="Gene3D" id="1.20.1310.10">
    <property type="entry name" value="Cullin Repeats"/>
    <property type="match status" value="4"/>
</dbReference>
<dbReference type="PROSITE" id="PS50069">
    <property type="entry name" value="CULLIN_2"/>
    <property type="match status" value="1"/>
</dbReference>
<dbReference type="InterPro" id="IPR016158">
    <property type="entry name" value="Cullin_homology"/>
</dbReference>
<proteinExistence type="inferred from homology"/>
<dbReference type="Pfam" id="PF00888">
    <property type="entry name" value="Cullin"/>
    <property type="match status" value="1"/>
</dbReference>
<evidence type="ECO:0000256" key="4">
    <source>
        <dbReference type="RuleBase" id="RU003829"/>
    </source>
</evidence>
<evidence type="ECO:0000256" key="1">
    <source>
        <dbReference type="ARBA" id="ARBA00006019"/>
    </source>
</evidence>
<evidence type="ECO:0000313" key="7">
    <source>
        <dbReference type="WBParaSite" id="Pan_g17824.t1"/>
    </source>
</evidence>
<dbReference type="Proteomes" id="UP000492821">
    <property type="component" value="Unassembled WGS sequence"/>
</dbReference>
<evidence type="ECO:0000313" key="6">
    <source>
        <dbReference type="Proteomes" id="UP000492821"/>
    </source>
</evidence>
<dbReference type="SUPFAM" id="SSF75632">
    <property type="entry name" value="Cullin homology domain"/>
    <property type="match status" value="1"/>
</dbReference>
<dbReference type="InterPro" id="IPR059120">
    <property type="entry name" value="Cullin-like_AB"/>
</dbReference>
<dbReference type="InterPro" id="IPR001373">
    <property type="entry name" value="Cullin_N"/>
</dbReference>
<reference evidence="6" key="1">
    <citation type="journal article" date="2013" name="Genetics">
        <title>The draft genome and transcriptome of Panagrellus redivivus are shaped by the harsh demands of a free-living lifestyle.</title>
        <authorList>
            <person name="Srinivasan J."/>
            <person name="Dillman A.R."/>
            <person name="Macchietto M.G."/>
            <person name="Heikkinen L."/>
            <person name="Lakso M."/>
            <person name="Fracchia K.M."/>
            <person name="Antoshechkin I."/>
            <person name="Mortazavi A."/>
            <person name="Wong G."/>
            <person name="Sternberg P.W."/>
        </authorList>
    </citation>
    <scope>NUCLEOTIDE SEQUENCE [LARGE SCALE GENOMIC DNA]</scope>
    <source>
        <strain evidence="6">MT8872</strain>
    </source>
</reference>
<comment type="similarity">
    <text evidence="1 3 4">Belongs to the cullin family.</text>
</comment>
<dbReference type="GO" id="GO:0031625">
    <property type="term" value="F:ubiquitin protein ligase binding"/>
    <property type="evidence" value="ECO:0007669"/>
    <property type="project" value="InterPro"/>
</dbReference>
<dbReference type="InterPro" id="IPR036390">
    <property type="entry name" value="WH_DNA-bd_sf"/>
</dbReference>
<evidence type="ECO:0000256" key="2">
    <source>
        <dbReference type="ARBA" id="ARBA00022786"/>
    </source>
</evidence>
<dbReference type="SUPFAM" id="SSF46785">
    <property type="entry name" value="Winged helix' DNA-binding domain"/>
    <property type="match status" value="1"/>
</dbReference>
<dbReference type="AlphaFoldDB" id="A0A7E4ZUD3"/>
<dbReference type="GO" id="GO:0006511">
    <property type="term" value="P:ubiquitin-dependent protein catabolic process"/>
    <property type="evidence" value="ECO:0007669"/>
    <property type="project" value="InterPro"/>
</dbReference>
<dbReference type="InterPro" id="IPR045093">
    <property type="entry name" value="Cullin"/>
</dbReference>
<organism evidence="6 7">
    <name type="scientific">Panagrellus redivivus</name>
    <name type="common">Microworm</name>
    <dbReference type="NCBI Taxonomy" id="6233"/>
    <lineage>
        <taxon>Eukaryota</taxon>
        <taxon>Metazoa</taxon>
        <taxon>Ecdysozoa</taxon>
        <taxon>Nematoda</taxon>
        <taxon>Chromadorea</taxon>
        <taxon>Rhabditida</taxon>
        <taxon>Tylenchina</taxon>
        <taxon>Panagrolaimomorpha</taxon>
        <taxon>Panagrolaimoidea</taxon>
        <taxon>Panagrolaimidae</taxon>
        <taxon>Panagrellus</taxon>
    </lineage>
</organism>
<name>A0A7E4ZUD3_PANRE</name>
<feature type="domain" description="Cullin family profile" evidence="5">
    <location>
        <begin position="452"/>
        <end position="685"/>
    </location>
</feature>
<reference evidence="7" key="2">
    <citation type="submission" date="2020-10" db="UniProtKB">
        <authorList>
            <consortium name="WormBaseParasite"/>
        </authorList>
    </citation>
    <scope>IDENTIFICATION</scope>
</reference>
<evidence type="ECO:0000256" key="3">
    <source>
        <dbReference type="PROSITE-ProRule" id="PRU00330"/>
    </source>
</evidence>
<evidence type="ECO:0000259" key="5">
    <source>
        <dbReference type="PROSITE" id="PS50069"/>
    </source>
</evidence>
<protein>
    <submittedName>
        <fullName evidence="7">CULLIN_2 domain-containing protein</fullName>
    </submittedName>
</protein>
<dbReference type="SUPFAM" id="SSF74788">
    <property type="entry name" value="Cullin repeat-like"/>
    <property type="match status" value="1"/>
</dbReference>
<dbReference type="InterPro" id="IPR036388">
    <property type="entry name" value="WH-like_DNA-bd_sf"/>
</dbReference>
<keyword evidence="2" id="KW-0833">Ubl conjugation pathway</keyword>